<organism evidence="2 3">
    <name type="scientific">Roseovarius halotolerans</name>
    <dbReference type="NCBI Taxonomy" id="505353"/>
    <lineage>
        <taxon>Bacteria</taxon>
        <taxon>Pseudomonadati</taxon>
        <taxon>Pseudomonadota</taxon>
        <taxon>Alphaproteobacteria</taxon>
        <taxon>Rhodobacterales</taxon>
        <taxon>Roseobacteraceae</taxon>
        <taxon>Roseovarius</taxon>
    </lineage>
</organism>
<accession>A0A1X7A053</accession>
<dbReference type="InterPro" id="IPR005625">
    <property type="entry name" value="PepSY-ass_TM"/>
</dbReference>
<feature type="transmembrane region" description="Helical" evidence="1">
    <location>
        <begin position="368"/>
        <end position="389"/>
    </location>
</feature>
<evidence type="ECO:0000313" key="3">
    <source>
        <dbReference type="Proteomes" id="UP000193207"/>
    </source>
</evidence>
<reference evidence="2 3" key="1">
    <citation type="submission" date="2017-03" db="EMBL/GenBank/DDBJ databases">
        <authorList>
            <person name="Afonso C.L."/>
            <person name="Miller P.J."/>
            <person name="Scott M.A."/>
            <person name="Spackman E."/>
            <person name="Goraichik I."/>
            <person name="Dimitrov K.M."/>
            <person name="Suarez D.L."/>
            <person name="Swayne D.E."/>
        </authorList>
    </citation>
    <scope>NUCLEOTIDE SEQUENCE [LARGE SCALE GENOMIC DNA]</scope>
    <source>
        <strain evidence="2 3">CECT 8110</strain>
    </source>
</reference>
<protein>
    <submittedName>
        <fullName evidence="2">PepSY-associated TM helix</fullName>
    </submittedName>
</protein>
<dbReference type="EMBL" id="FWFU01000006">
    <property type="protein sequence ID" value="SLN64822.1"/>
    <property type="molecule type" value="Genomic_DNA"/>
</dbReference>
<sequence length="451" mass="48951">MSDISQRAGSSALYRAVWRWHFIAGLLTLPFVLILAVTGGIYLFKDEINDAAYSKLRLVEPSQTQMLAPSVLTANALEQHPGTLKAYHPPAADNRAAEVRIVGEDGLKNTIYVNPYSGTVLGQLWDGGAAGSPLMYVVRKLHSLEYVGWFGNRVIEAAAGWMVILVGTGIYLWWPRGKKLGTVTLKARRGRPLWRDLHAVTGFYVGAFIVFLAVTGLPWSAIWGGKFYDMSYAVGLGMPDGYWSKYPTSTVLVGDALDRSPWIMEKQAMPLSAAAQGVPAGLDDVVATVENLGIAKGYALNMPSGPEGVFTASVYPDDISQERVIHLDQYTGAVLYDAGLADLGALGWAAEWGISIHMGQAWGLANQLVLLTACVAMVLLVVSAAVMWWKRRPAKGIGVPQMPADWRIPRTLLLIAVVAGAFFPLAGLTMLVIAAVETALYLMRKRHRQPA</sequence>
<keyword evidence="1" id="KW-0812">Transmembrane</keyword>
<keyword evidence="1" id="KW-1133">Transmembrane helix</keyword>
<proteinExistence type="predicted"/>
<dbReference type="PANTHER" id="PTHR34219">
    <property type="entry name" value="IRON-REGULATED INNER MEMBRANE PROTEIN-RELATED"/>
    <property type="match status" value="1"/>
</dbReference>
<dbReference type="PANTHER" id="PTHR34219:SF1">
    <property type="entry name" value="PEPSY DOMAIN-CONTAINING PROTEIN"/>
    <property type="match status" value="1"/>
</dbReference>
<dbReference type="AlphaFoldDB" id="A0A1X7A053"/>
<evidence type="ECO:0000256" key="1">
    <source>
        <dbReference type="SAM" id="Phobius"/>
    </source>
</evidence>
<dbReference type="OrthoDB" id="9791166at2"/>
<name>A0A1X7A053_9RHOB</name>
<feature type="transmembrane region" description="Helical" evidence="1">
    <location>
        <begin position="202"/>
        <end position="222"/>
    </location>
</feature>
<keyword evidence="1" id="KW-0472">Membrane</keyword>
<dbReference type="Proteomes" id="UP000193207">
    <property type="component" value="Unassembled WGS sequence"/>
</dbReference>
<gene>
    <name evidence="2" type="ORF">ROH8110_03639</name>
</gene>
<evidence type="ECO:0000313" key="2">
    <source>
        <dbReference type="EMBL" id="SLN64822.1"/>
    </source>
</evidence>
<dbReference type="Pfam" id="PF03929">
    <property type="entry name" value="PepSY_TM"/>
    <property type="match status" value="1"/>
</dbReference>
<dbReference type="RefSeq" id="WP_085819197.1">
    <property type="nucleotide sequence ID" value="NZ_FWFU01000006.1"/>
</dbReference>
<feature type="transmembrane region" description="Helical" evidence="1">
    <location>
        <begin position="154"/>
        <end position="174"/>
    </location>
</feature>
<keyword evidence="3" id="KW-1185">Reference proteome</keyword>
<feature type="transmembrane region" description="Helical" evidence="1">
    <location>
        <begin position="412"/>
        <end position="442"/>
    </location>
</feature>
<feature type="transmembrane region" description="Helical" evidence="1">
    <location>
        <begin position="20"/>
        <end position="44"/>
    </location>
</feature>